<proteinExistence type="predicted"/>
<protein>
    <submittedName>
        <fullName evidence="2">Uncharacterized protein</fullName>
    </submittedName>
</protein>
<sequence>MRPRRSPHRDGAGEKQAAALVALACSRKLLPLPAASTPRTVLTWLLSFPASRGCSLLLTRRVPRDRVRWTRLFSPVSPVDTESAPRSCALDAGRHLALTLALAVSQPRREPPGTSAVRRTPELLVSQAPRLSSLSCARCRYQKLNGHPAPTSDSLQLLVVPRCTALLGSPLPSPRQLGTVCEKRRAVPARLWPSRSRDNVGKSGSGWRRDCILEAKATYAEAERLDSPLPPRKPHPDGPLQQGSAREAAAKVAPQRGPGGRGALLTATAKRLPGPQAHAVWTQGANPTEPQSASQ</sequence>
<feature type="region of interest" description="Disordered" evidence="1">
    <location>
        <begin position="223"/>
        <end position="295"/>
    </location>
</feature>
<gene>
    <name evidence="2" type="ORF">NDU88_004991</name>
</gene>
<organism evidence="2 3">
    <name type="scientific">Pleurodeles waltl</name>
    <name type="common">Iberian ribbed newt</name>
    <dbReference type="NCBI Taxonomy" id="8319"/>
    <lineage>
        <taxon>Eukaryota</taxon>
        <taxon>Metazoa</taxon>
        <taxon>Chordata</taxon>
        <taxon>Craniata</taxon>
        <taxon>Vertebrata</taxon>
        <taxon>Euteleostomi</taxon>
        <taxon>Amphibia</taxon>
        <taxon>Batrachia</taxon>
        <taxon>Caudata</taxon>
        <taxon>Salamandroidea</taxon>
        <taxon>Salamandridae</taxon>
        <taxon>Pleurodelinae</taxon>
        <taxon>Pleurodeles</taxon>
    </lineage>
</organism>
<keyword evidence="3" id="KW-1185">Reference proteome</keyword>
<evidence type="ECO:0000256" key="1">
    <source>
        <dbReference type="SAM" id="MobiDB-lite"/>
    </source>
</evidence>
<evidence type="ECO:0000313" key="3">
    <source>
        <dbReference type="Proteomes" id="UP001066276"/>
    </source>
</evidence>
<comment type="caution">
    <text evidence="2">The sequence shown here is derived from an EMBL/GenBank/DDBJ whole genome shotgun (WGS) entry which is preliminary data.</text>
</comment>
<evidence type="ECO:0000313" key="2">
    <source>
        <dbReference type="EMBL" id="KAJ1179757.1"/>
    </source>
</evidence>
<dbReference type="EMBL" id="JANPWB010000006">
    <property type="protein sequence ID" value="KAJ1179757.1"/>
    <property type="molecule type" value="Genomic_DNA"/>
</dbReference>
<feature type="compositionally biased region" description="Polar residues" evidence="1">
    <location>
        <begin position="283"/>
        <end position="295"/>
    </location>
</feature>
<dbReference type="Proteomes" id="UP001066276">
    <property type="component" value="Chromosome 3_2"/>
</dbReference>
<dbReference type="AlphaFoldDB" id="A0AAV7TT05"/>
<reference evidence="2" key="1">
    <citation type="journal article" date="2022" name="bioRxiv">
        <title>Sequencing and chromosome-scale assembly of the giantPleurodeles waltlgenome.</title>
        <authorList>
            <person name="Brown T."/>
            <person name="Elewa A."/>
            <person name="Iarovenko S."/>
            <person name="Subramanian E."/>
            <person name="Araus A.J."/>
            <person name="Petzold A."/>
            <person name="Susuki M."/>
            <person name="Suzuki K.-i.T."/>
            <person name="Hayashi T."/>
            <person name="Toyoda A."/>
            <person name="Oliveira C."/>
            <person name="Osipova E."/>
            <person name="Leigh N.D."/>
            <person name="Simon A."/>
            <person name="Yun M.H."/>
        </authorList>
    </citation>
    <scope>NUCLEOTIDE SEQUENCE</scope>
    <source>
        <strain evidence="2">20211129_DDA</strain>
        <tissue evidence="2">Liver</tissue>
    </source>
</reference>
<name>A0AAV7TT05_PLEWA</name>
<accession>A0AAV7TT05</accession>